<evidence type="ECO:0000256" key="1">
    <source>
        <dbReference type="SAM" id="MobiDB-lite"/>
    </source>
</evidence>
<dbReference type="AlphaFoldDB" id="A0A0M0KAP4"/>
<name>A0A0M0KAP4_9EUKA</name>
<feature type="compositionally biased region" description="Basic and acidic residues" evidence="1">
    <location>
        <begin position="43"/>
        <end position="59"/>
    </location>
</feature>
<sequence length="115" mass="11224">MASTSMDALAISGCGLVFGSGLGASMGRSGRLGFSDKNVELIGRPDGDTCADDKRDVSRAPKSQPGSMPSGRCALFEAQMPAGATLAARTAIGRAAEAGVGMLDGGGGGLAGTGM</sequence>
<evidence type="ECO:0000313" key="3">
    <source>
        <dbReference type="Proteomes" id="UP000037460"/>
    </source>
</evidence>
<organism evidence="2 3">
    <name type="scientific">Chrysochromulina tobinii</name>
    <dbReference type="NCBI Taxonomy" id="1460289"/>
    <lineage>
        <taxon>Eukaryota</taxon>
        <taxon>Haptista</taxon>
        <taxon>Haptophyta</taxon>
        <taxon>Prymnesiophyceae</taxon>
        <taxon>Prymnesiales</taxon>
        <taxon>Chrysochromulinaceae</taxon>
        <taxon>Chrysochromulina</taxon>
    </lineage>
</organism>
<evidence type="ECO:0000313" key="2">
    <source>
        <dbReference type="EMBL" id="KOO35869.1"/>
    </source>
</evidence>
<proteinExistence type="predicted"/>
<dbReference type="Proteomes" id="UP000037460">
    <property type="component" value="Unassembled WGS sequence"/>
</dbReference>
<comment type="caution">
    <text evidence="2">The sequence shown here is derived from an EMBL/GenBank/DDBJ whole genome shotgun (WGS) entry which is preliminary data.</text>
</comment>
<accession>A0A0M0KAP4</accession>
<protein>
    <submittedName>
        <fullName evidence="2">Uncharacterized protein</fullName>
    </submittedName>
</protein>
<gene>
    <name evidence="2" type="ORF">Ctob_014869</name>
</gene>
<reference evidence="3" key="1">
    <citation type="journal article" date="2015" name="PLoS Genet.">
        <title>Genome Sequence and Transcriptome Analyses of Chrysochromulina tobin: Metabolic Tools for Enhanced Algal Fitness in the Prominent Order Prymnesiales (Haptophyceae).</title>
        <authorList>
            <person name="Hovde B.T."/>
            <person name="Deodato C.R."/>
            <person name="Hunsperger H.M."/>
            <person name="Ryken S.A."/>
            <person name="Yost W."/>
            <person name="Jha R.K."/>
            <person name="Patterson J."/>
            <person name="Monnat R.J. Jr."/>
            <person name="Barlow S.B."/>
            <person name="Starkenburg S.R."/>
            <person name="Cattolico R.A."/>
        </authorList>
    </citation>
    <scope>NUCLEOTIDE SEQUENCE</scope>
    <source>
        <strain evidence="3">CCMP291</strain>
    </source>
</reference>
<feature type="region of interest" description="Disordered" evidence="1">
    <location>
        <begin position="43"/>
        <end position="72"/>
    </location>
</feature>
<keyword evidence="3" id="KW-1185">Reference proteome</keyword>
<dbReference type="EMBL" id="JWZX01000723">
    <property type="protein sequence ID" value="KOO35869.1"/>
    <property type="molecule type" value="Genomic_DNA"/>
</dbReference>